<dbReference type="GO" id="GO:0016705">
    <property type="term" value="F:oxidoreductase activity, acting on paired donors, with incorporation or reduction of molecular oxygen"/>
    <property type="evidence" value="ECO:0007669"/>
    <property type="project" value="InterPro"/>
</dbReference>
<keyword evidence="2 7" id="KW-0349">Heme</keyword>
<evidence type="ECO:0000256" key="3">
    <source>
        <dbReference type="ARBA" id="ARBA00022723"/>
    </source>
</evidence>
<keyword evidence="11" id="KW-1185">Reference proteome</keyword>
<dbReference type="Gene3D" id="1.10.630.10">
    <property type="entry name" value="Cytochrome P450"/>
    <property type="match status" value="2"/>
</dbReference>
<dbReference type="PROSITE" id="PS00086">
    <property type="entry name" value="CYTOCHROME_P450"/>
    <property type="match status" value="1"/>
</dbReference>
<feature type="region of interest" description="Disordered" evidence="9">
    <location>
        <begin position="1"/>
        <end position="28"/>
    </location>
</feature>
<comment type="similarity">
    <text evidence="1 8">Belongs to the cytochrome P450 family.</text>
</comment>
<keyword evidence="4 8" id="KW-0560">Oxidoreductase</keyword>
<evidence type="ECO:0000256" key="5">
    <source>
        <dbReference type="ARBA" id="ARBA00023004"/>
    </source>
</evidence>
<comment type="cofactor">
    <cofactor evidence="7">
        <name>heme</name>
        <dbReference type="ChEBI" id="CHEBI:30413"/>
    </cofactor>
</comment>
<evidence type="ECO:0000256" key="7">
    <source>
        <dbReference type="PIRSR" id="PIRSR602401-1"/>
    </source>
</evidence>
<organism evidence="10 11">
    <name type="scientific">Streptomyces katrae</name>
    <dbReference type="NCBI Taxonomy" id="68223"/>
    <lineage>
        <taxon>Bacteria</taxon>
        <taxon>Bacillati</taxon>
        <taxon>Actinomycetota</taxon>
        <taxon>Actinomycetes</taxon>
        <taxon>Kitasatosporales</taxon>
        <taxon>Streptomycetaceae</taxon>
        <taxon>Streptomyces</taxon>
    </lineage>
</organism>
<dbReference type="Proteomes" id="UP000033551">
    <property type="component" value="Unassembled WGS sequence"/>
</dbReference>
<feature type="binding site" description="axial binding residue" evidence="7">
    <location>
        <position position="364"/>
    </location>
    <ligand>
        <name>heme</name>
        <dbReference type="ChEBI" id="CHEBI:30413"/>
    </ligand>
    <ligandPart>
        <name>Fe</name>
        <dbReference type="ChEBI" id="CHEBI:18248"/>
    </ligandPart>
</feature>
<dbReference type="OrthoDB" id="4746309at2"/>
<evidence type="ECO:0008006" key="12">
    <source>
        <dbReference type="Google" id="ProtNLM"/>
    </source>
</evidence>
<keyword evidence="3 7" id="KW-0479">Metal-binding</keyword>
<dbReference type="PATRIC" id="fig|68223.7.peg.6160"/>
<accession>A0A0F4JKB4</accession>
<evidence type="ECO:0000313" key="11">
    <source>
        <dbReference type="Proteomes" id="UP000033551"/>
    </source>
</evidence>
<dbReference type="GO" id="GO:0020037">
    <property type="term" value="F:heme binding"/>
    <property type="evidence" value="ECO:0007669"/>
    <property type="project" value="InterPro"/>
</dbReference>
<evidence type="ECO:0000313" key="10">
    <source>
        <dbReference type="EMBL" id="KJY34777.1"/>
    </source>
</evidence>
<dbReference type="Pfam" id="PF00067">
    <property type="entry name" value="p450"/>
    <property type="match status" value="2"/>
</dbReference>
<dbReference type="InterPro" id="IPR017972">
    <property type="entry name" value="Cyt_P450_CS"/>
</dbReference>
<dbReference type="InterPro" id="IPR050196">
    <property type="entry name" value="Cytochrome_P450_Monoox"/>
</dbReference>
<keyword evidence="5 7" id="KW-0408">Iron</keyword>
<proteinExistence type="inferred from homology"/>
<dbReference type="RefSeq" id="WP_045947306.1">
    <property type="nucleotide sequence ID" value="NZ_JZWV01000262.1"/>
</dbReference>
<sequence>MTSSRKTLGTSTTPHPAASASVSAVRPRRPGPPALPFIGHAWPLMRSPLRFVSELASYGDVVPVRLGPLPVEAITHPDLVHQVLVTQARHFVRGRLFEKAGRIGGEQGLVVTSGTTHLKDRRALQPHFRREHITGFAEGIRQATEEATAHWKPGQIVHVDRMATEIALASLVRSLLGDRPSKELTGVFHQHLPTLSKGLMTRAVLPEWCARLPLPAHRAFQRAIDTTRAAVEEAITASRRPGADQTGLLDILTAQRDDDGRPLDGAPATPANITALTYTGRVITETLRRYAMWLAMRRTTGPVTLGEHTLPVGTEVVYSAYALHHDPRWFPHPYRFDPDRWLPETAHALPKGAYIPFGSGVHKCIGDSLALMEITIALATICRHWHVTPLPGRPVREVARADVHPDHLPMIATPRTPTP</sequence>
<dbReference type="InterPro" id="IPR002401">
    <property type="entry name" value="Cyt_P450_E_grp-I"/>
</dbReference>
<dbReference type="PRINTS" id="PR00463">
    <property type="entry name" value="EP450I"/>
</dbReference>
<evidence type="ECO:0000256" key="4">
    <source>
        <dbReference type="ARBA" id="ARBA00023002"/>
    </source>
</evidence>
<comment type="caution">
    <text evidence="10">The sequence shown here is derived from an EMBL/GenBank/DDBJ whole genome shotgun (WGS) entry which is preliminary data.</text>
</comment>
<evidence type="ECO:0000256" key="8">
    <source>
        <dbReference type="RuleBase" id="RU000461"/>
    </source>
</evidence>
<dbReference type="GO" id="GO:0004497">
    <property type="term" value="F:monooxygenase activity"/>
    <property type="evidence" value="ECO:0007669"/>
    <property type="project" value="UniProtKB-KW"/>
</dbReference>
<name>A0A0F4JKB4_9ACTN</name>
<gene>
    <name evidence="10" type="ORF">VR44_11325</name>
</gene>
<feature type="compositionally biased region" description="Low complexity" evidence="9">
    <location>
        <begin position="10"/>
        <end position="25"/>
    </location>
</feature>
<dbReference type="AlphaFoldDB" id="A0A0F4JKB4"/>
<dbReference type="InterPro" id="IPR036396">
    <property type="entry name" value="Cyt_P450_sf"/>
</dbReference>
<dbReference type="InterPro" id="IPR001128">
    <property type="entry name" value="Cyt_P450"/>
</dbReference>
<dbReference type="GO" id="GO:0005506">
    <property type="term" value="F:iron ion binding"/>
    <property type="evidence" value="ECO:0007669"/>
    <property type="project" value="InterPro"/>
</dbReference>
<keyword evidence="6 8" id="KW-0503">Monooxygenase</keyword>
<dbReference type="PANTHER" id="PTHR24291">
    <property type="entry name" value="CYTOCHROME P450 FAMILY 4"/>
    <property type="match status" value="1"/>
</dbReference>
<dbReference type="EMBL" id="JZWV01000262">
    <property type="protein sequence ID" value="KJY34777.1"/>
    <property type="molecule type" value="Genomic_DNA"/>
</dbReference>
<protein>
    <recommendedName>
        <fullName evidence="12">Cytochrome P450</fullName>
    </recommendedName>
</protein>
<evidence type="ECO:0000256" key="6">
    <source>
        <dbReference type="ARBA" id="ARBA00023033"/>
    </source>
</evidence>
<reference evidence="10 11" key="1">
    <citation type="submission" date="2015-02" db="EMBL/GenBank/DDBJ databases">
        <authorList>
            <person name="Ju K.-S."/>
            <person name="Doroghazi J.R."/>
            <person name="Metcalf W."/>
        </authorList>
    </citation>
    <scope>NUCLEOTIDE SEQUENCE [LARGE SCALE GENOMIC DNA]</scope>
    <source>
        <strain evidence="10 11">NRRL ISP-5550</strain>
    </source>
</reference>
<dbReference type="SUPFAM" id="SSF48264">
    <property type="entry name" value="Cytochrome P450"/>
    <property type="match status" value="1"/>
</dbReference>
<dbReference type="PANTHER" id="PTHR24291:SF50">
    <property type="entry name" value="BIFUNCTIONAL ALBAFLAVENONE MONOOXYGENASE_TERPENE SYNTHASE"/>
    <property type="match status" value="1"/>
</dbReference>
<evidence type="ECO:0000256" key="2">
    <source>
        <dbReference type="ARBA" id="ARBA00022617"/>
    </source>
</evidence>
<evidence type="ECO:0000256" key="1">
    <source>
        <dbReference type="ARBA" id="ARBA00010617"/>
    </source>
</evidence>
<evidence type="ECO:0000256" key="9">
    <source>
        <dbReference type="SAM" id="MobiDB-lite"/>
    </source>
</evidence>